<sequence length="55" mass="6485">MSERDLETGRTRRMERSLCWRETALTRMESSMTESGEFERLVDFQRSLAAGAEQR</sequence>
<keyword evidence="2" id="KW-1185">Reference proteome</keyword>
<dbReference type="EMBL" id="FOXV01000008">
    <property type="protein sequence ID" value="SFQ52590.1"/>
    <property type="molecule type" value="Genomic_DNA"/>
</dbReference>
<dbReference type="RefSeq" id="WP_175497546.1">
    <property type="nucleotide sequence ID" value="NZ_FOXV01000008.1"/>
</dbReference>
<gene>
    <name evidence="1" type="ORF">SAMN05421853_10889</name>
</gene>
<organism evidence="1 2">
    <name type="scientific">Roseivivax halotolerans</name>
    <dbReference type="NCBI Taxonomy" id="93684"/>
    <lineage>
        <taxon>Bacteria</taxon>
        <taxon>Pseudomonadati</taxon>
        <taxon>Pseudomonadota</taxon>
        <taxon>Alphaproteobacteria</taxon>
        <taxon>Rhodobacterales</taxon>
        <taxon>Roseobacteraceae</taxon>
        <taxon>Roseivivax</taxon>
    </lineage>
</organism>
<protein>
    <submittedName>
        <fullName evidence="1">Uncharacterized protein</fullName>
    </submittedName>
</protein>
<reference evidence="2" key="1">
    <citation type="submission" date="2016-10" db="EMBL/GenBank/DDBJ databases">
        <authorList>
            <person name="Varghese N."/>
            <person name="Submissions S."/>
        </authorList>
    </citation>
    <scope>NUCLEOTIDE SEQUENCE [LARGE SCALE GENOMIC DNA]</scope>
    <source>
        <strain evidence="2">JCM 10271</strain>
    </source>
</reference>
<name>A0A1I5Z801_9RHOB</name>
<dbReference type="AlphaFoldDB" id="A0A1I5Z801"/>
<dbReference type="STRING" id="93684.SAMN05421853_10889"/>
<proteinExistence type="predicted"/>
<evidence type="ECO:0000313" key="2">
    <source>
        <dbReference type="Proteomes" id="UP000243106"/>
    </source>
</evidence>
<accession>A0A1I5Z801</accession>
<dbReference type="Proteomes" id="UP000243106">
    <property type="component" value="Unassembled WGS sequence"/>
</dbReference>
<evidence type="ECO:0000313" key="1">
    <source>
        <dbReference type="EMBL" id="SFQ52590.1"/>
    </source>
</evidence>